<dbReference type="InterPro" id="IPR017853">
    <property type="entry name" value="GH"/>
</dbReference>
<dbReference type="Pfam" id="PF17189">
    <property type="entry name" value="Glyco_hydro_30C"/>
    <property type="match status" value="1"/>
</dbReference>
<dbReference type="Gene3D" id="3.20.20.80">
    <property type="entry name" value="Glycosidases"/>
    <property type="match status" value="1"/>
</dbReference>
<evidence type="ECO:0000256" key="3">
    <source>
        <dbReference type="ARBA" id="ARBA00022801"/>
    </source>
</evidence>
<keyword evidence="3 4" id="KW-0378">Hydrolase</keyword>
<dbReference type="Gene3D" id="2.60.40.1180">
    <property type="entry name" value="Golgi alpha-mannosidase II"/>
    <property type="match status" value="1"/>
</dbReference>
<dbReference type="Proteomes" id="UP000601099">
    <property type="component" value="Unassembled WGS sequence"/>
</dbReference>
<evidence type="ECO:0000256" key="1">
    <source>
        <dbReference type="ARBA" id="ARBA00005382"/>
    </source>
</evidence>
<proteinExistence type="inferred from homology"/>
<dbReference type="InterPro" id="IPR013780">
    <property type="entry name" value="Glyco_hydro_b"/>
</dbReference>
<evidence type="ECO:0000256" key="5">
    <source>
        <dbReference type="SAM" id="SignalP"/>
    </source>
</evidence>
<dbReference type="GO" id="GO:0016787">
    <property type="term" value="F:hydrolase activity"/>
    <property type="evidence" value="ECO:0007669"/>
    <property type="project" value="UniProtKB-KW"/>
</dbReference>
<organism evidence="8 9">
    <name type="scientific">Hymenobacter guriensis</name>
    <dbReference type="NCBI Taxonomy" id="2793065"/>
    <lineage>
        <taxon>Bacteria</taxon>
        <taxon>Pseudomonadati</taxon>
        <taxon>Bacteroidota</taxon>
        <taxon>Cytophagia</taxon>
        <taxon>Cytophagales</taxon>
        <taxon>Hymenobacteraceae</taxon>
        <taxon>Hymenobacter</taxon>
    </lineage>
</organism>
<evidence type="ECO:0000313" key="8">
    <source>
        <dbReference type="EMBL" id="MBG8552150.1"/>
    </source>
</evidence>
<comment type="caution">
    <text evidence="8">The sequence shown here is derived from an EMBL/GenBank/DDBJ whole genome shotgun (WGS) entry which is preliminary data.</text>
</comment>
<dbReference type="InterPro" id="IPR001139">
    <property type="entry name" value="Glyco_hydro_30"/>
</dbReference>
<feature type="domain" description="Glycosyl hydrolase family 30 TIM-barrel" evidence="6">
    <location>
        <begin position="95"/>
        <end position="433"/>
    </location>
</feature>
<dbReference type="InterPro" id="IPR033453">
    <property type="entry name" value="Glyco_hydro_30_TIM-barrel"/>
</dbReference>
<evidence type="ECO:0000313" key="9">
    <source>
        <dbReference type="Proteomes" id="UP000601099"/>
    </source>
</evidence>
<sequence>MSTKFFSVLLLAALSATGAVAQKAAKPAAKPTTKPATKAPAYSAIGRKVQVFTTAASTNQRLAAAGELSFQPLPQPLETQVCVFIDPNHTFQTVLGIGGALTDASAETFAKLPKAVQQEFMRAYYSPKEGIGYTLARTTIASSDFSTAPYDYIADKDESLKTFSVKHDEQYRIPFIKQAIAAAGGKLTMYVAPWSPPAWMKDNSNRLKGGKLLPKYRQAWADHYVKFIKEYERQGIPIWGLSTQNEPMAVQTWESCVFTAEEERDFIKGYLGPTLKKSGLGDRKLIAWDHNRDQVYQRASTILDDPEAAQYVWGVGYHWYETWTGSSMMFDNVRRVRETYPNKNLMLTEACIEKFDFNKVNDWALGEKYGYSMINDFNNGNVGWTDWNILLDEQGGPNHVKNFCYAPLIGDTRTGKLIYTNIYYYIGHFSKFIRPGAKRISSATTRDWLQTTAFQNTDGSVAVVVMNSSDKQQDFSLWLNGQAAPAVSLPHSISTFVVK</sequence>
<dbReference type="PRINTS" id="PR00843">
    <property type="entry name" value="GLHYDRLASE30"/>
</dbReference>
<dbReference type="PANTHER" id="PTHR11069:SF23">
    <property type="entry name" value="LYSOSOMAL ACID GLUCOSYLCERAMIDASE"/>
    <property type="match status" value="1"/>
</dbReference>
<gene>
    <name evidence="8" type="ORF">I5L79_01250</name>
</gene>
<evidence type="ECO:0000259" key="7">
    <source>
        <dbReference type="Pfam" id="PF17189"/>
    </source>
</evidence>
<feature type="domain" description="Glycosyl hydrolase family 30 beta sandwich" evidence="7">
    <location>
        <begin position="436"/>
        <end position="496"/>
    </location>
</feature>
<reference evidence="8 9" key="1">
    <citation type="submission" date="2020-11" db="EMBL/GenBank/DDBJ databases">
        <title>Hymenobacter sp.</title>
        <authorList>
            <person name="Kim M.K."/>
        </authorList>
    </citation>
    <scope>NUCLEOTIDE SEQUENCE [LARGE SCALE GENOMIC DNA]</scope>
    <source>
        <strain evidence="8 9">BT594</strain>
    </source>
</reference>
<comment type="similarity">
    <text evidence="1 4">Belongs to the glycosyl hydrolase 30 family.</text>
</comment>
<keyword evidence="9" id="KW-1185">Reference proteome</keyword>
<name>A0ABS0KWK6_9BACT</name>
<accession>A0ABS0KWK6</accession>
<protein>
    <submittedName>
        <fullName evidence="8">Glycoside hydrolase family 30 protein</fullName>
    </submittedName>
</protein>
<dbReference type="Pfam" id="PF02055">
    <property type="entry name" value="Glyco_hydro_30"/>
    <property type="match status" value="1"/>
</dbReference>
<keyword evidence="2 5" id="KW-0732">Signal</keyword>
<dbReference type="EMBL" id="JADWYK010000001">
    <property type="protein sequence ID" value="MBG8552150.1"/>
    <property type="molecule type" value="Genomic_DNA"/>
</dbReference>
<dbReference type="InterPro" id="IPR033452">
    <property type="entry name" value="GH30_C"/>
</dbReference>
<dbReference type="SUPFAM" id="SSF51011">
    <property type="entry name" value="Glycosyl hydrolase domain"/>
    <property type="match status" value="1"/>
</dbReference>
<dbReference type="SUPFAM" id="SSF51445">
    <property type="entry name" value="(Trans)glycosidases"/>
    <property type="match status" value="1"/>
</dbReference>
<dbReference type="PANTHER" id="PTHR11069">
    <property type="entry name" value="GLUCOSYLCERAMIDASE"/>
    <property type="match status" value="1"/>
</dbReference>
<evidence type="ECO:0000259" key="6">
    <source>
        <dbReference type="Pfam" id="PF02055"/>
    </source>
</evidence>
<feature type="chain" id="PRO_5047525213" evidence="5">
    <location>
        <begin position="22"/>
        <end position="499"/>
    </location>
</feature>
<evidence type="ECO:0000256" key="4">
    <source>
        <dbReference type="RuleBase" id="RU361188"/>
    </source>
</evidence>
<keyword evidence="4" id="KW-0326">Glycosidase</keyword>
<dbReference type="RefSeq" id="WP_196953197.1">
    <property type="nucleotide sequence ID" value="NZ_JADWYK010000001.1"/>
</dbReference>
<evidence type="ECO:0000256" key="2">
    <source>
        <dbReference type="ARBA" id="ARBA00022729"/>
    </source>
</evidence>
<feature type="signal peptide" evidence="5">
    <location>
        <begin position="1"/>
        <end position="21"/>
    </location>
</feature>